<feature type="compositionally biased region" description="Polar residues" evidence="3">
    <location>
        <begin position="211"/>
        <end position="220"/>
    </location>
</feature>
<sequence length="849" mass="96914">MLGKTCYKCGEADHFASVCEEYHDAKTRGVSFVPPPPRPRQGQAMTTQEEHPRSLLADSLTNRGGPTYTDKLMRKYFLELAEERRARKEQEVREQQERKAEELRLKREKKRLERLEERKRYEDERDARLLRLVRVECGSNERPGSAKREKKVRVNDRGETVEEDKERLSREIAMQPSSDEEEDTELILLRRRAARININDKRRRDLEKQTAESPPLTTETKGQRTRFMADARGLRPVLGMEVISRIEEIRSCEAGKTASASKILAPVGKLALSMKHVFAGCGPGDREKYEVEYRDLLEALTIDDLKEVCRNEKISYVKRDIAIKRLVTRRLLKAYDPINVPLPQSPKEAMKIPGSARSIRPKPTTEPTEEESVYRTQGLETDVLYNCLTDPSRGSDSSSNAEVVDEAQDREQDKELFNGQPTNSTAIVPAHTPLLTLPPSNNSNIGTVVPSFSGYSGGNGWFGKRVSTLEDKVARICEKHEADEAKEKAAREEEERKKREREEEDRRQREKKDREDFQSQMKQELNENLDKVYKAIDGKRNGDSEEVAKLKATINDLQRRMNGVSASTEVTKPVSEAEELARLRREQVEIKTASDKRQSALKDVVLALQRQCEEAEVNAEAWKNEPLRPGNKWESLALGPTPTTQVRFWARTTHVETPKRQVEVDLKGIVERHQMEVKALQDLPIKEMKARRDSEDEVLRLKDELAKLAMEKRTGARGTNLKSRLDEVAVRKEKGVVEDEVGPSNRKSKVMTAPSYVARTVDRDTFVRENRRQLRGKKKKEVITIYEKEGVPYTTLELTKEVIVQERAAQAFENEDGKKDNGKNVVVIEVSGEGDESSDKDDGQDSDVS</sequence>
<dbReference type="Proteomes" id="UP000265515">
    <property type="component" value="Unassembled WGS sequence"/>
</dbReference>
<keyword evidence="1" id="KW-0479">Metal-binding</keyword>
<evidence type="ECO:0000256" key="3">
    <source>
        <dbReference type="SAM" id="MobiDB-lite"/>
    </source>
</evidence>
<evidence type="ECO:0000313" key="5">
    <source>
        <dbReference type="EMBL" id="GBG63785.1"/>
    </source>
</evidence>
<proteinExistence type="predicted"/>
<dbReference type="Gene3D" id="4.10.60.10">
    <property type="entry name" value="Zinc finger, CCHC-type"/>
    <property type="match status" value="1"/>
</dbReference>
<feature type="region of interest" description="Disordered" evidence="3">
    <location>
        <begin position="139"/>
        <end position="168"/>
    </location>
</feature>
<feature type="region of interest" description="Disordered" evidence="3">
    <location>
        <begin position="811"/>
        <end position="849"/>
    </location>
</feature>
<dbReference type="AlphaFoldDB" id="A0A388K184"/>
<keyword evidence="1" id="KW-0863">Zinc-finger</keyword>
<name>A0A388K184_CHABU</name>
<dbReference type="GO" id="GO:0003676">
    <property type="term" value="F:nucleic acid binding"/>
    <property type="evidence" value="ECO:0007669"/>
    <property type="project" value="InterPro"/>
</dbReference>
<feature type="compositionally biased region" description="Polar residues" evidence="3">
    <location>
        <begin position="392"/>
        <end position="401"/>
    </location>
</feature>
<evidence type="ECO:0000313" key="6">
    <source>
        <dbReference type="Proteomes" id="UP000265515"/>
    </source>
</evidence>
<dbReference type="GO" id="GO:0008270">
    <property type="term" value="F:zinc ion binding"/>
    <property type="evidence" value="ECO:0007669"/>
    <property type="project" value="UniProtKB-KW"/>
</dbReference>
<dbReference type="SMART" id="SM00343">
    <property type="entry name" value="ZnF_C2HC"/>
    <property type="match status" value="1"/>
</dbReference>
<evidence type="ECO:0000256" key="1">
    <source>
        <dbReference type="PROSITE-ProRule" id="PRU00047"/>
    </source>
</evidence>
<feature type="compositionally biased region" description="Basic and acidic residues" evidence="3">
    <location>
        <begin position="144"/>
        <end position="168"/>
    </location>
</feature>
<organism evidence="5 6">
    <name type="scientific">Chara braunii</name>
    <name type="common">Braun's stonewort</name>
    <dbReference type="NCBI Taxonomy" id="69332"/>
    <lineage>
        <taxon>Eukaryota</taxon>
        <taxon>Viridiplantae</taxon>
        <taxon>Streptophyta</taxon>
        <taxon>Charophyceae</taxon>
        <taxon>Charales</taxon>
        <taxon>Characeae</taxon>
        <taxon>Chara</taxon>
    </lineage>
</organism>
<gene>
    <name evidence="5" type="ORF">CBR_g39329</name>
</gene>
<feature type="region of interest" description="Disordered" evidence="3">
    <location>
        <begin position="388"/>
        <end position="426"/>
    </location>
</feature>
<feature type="coiled-coil region" evidence="2">
    <location>
        <begin position="78"/>
        <end position="125"/>
    </location>
</feature>
<evidence type="ECO:0000256" key="2">
    <source>
        <dbReference type="SAM" id="Coils"/>
    </source>
</evidence>
<protein>
    <recommendedName>
        <fullName evidence="4">CCHC-type domain-containing protein</fullName>
    </recommendedName>
</protein>
<feature type="region of interest" description="Disordered" evidence="3">
    <location>
        <begin position="346"/>
        <end position="376"/>
    </location>
</feature>
<accession>A0A388K184</accession>
<feature type="compositionally biased region" description="Acidic residues" evidence="3">
    <location>
        <begin position="832"/>
        <end position="849"/>
    </location>
</feature>
<feature type="region of interest" description="Disordered" evidence="3">
    <location>
        <begin position="204"/>
        <end position="223"/>
    </location>
</feature>
<dbReference type="Gramene" id="GBG63785">
    <property type="protein sequence ID" value="GBG63785"/>
    <property type="gene ID" value="CBR_g39329"/>
</dbReference>
<feature type="compositionally biased region" description="Basic and acidic residues" evidence="3">
    <location>
        <begin position="407"/>
        <end position="416"/>
    </location>
</feature>
<keyword evidence="1" id="KW-0862">Zinc</keyword>
<dbReference type="EMBL" id="BFEA01000042">
    <property type="protein sequence ID" value="GBG63785.1"/>
    <property type="molecule type" value="Genomic_DNA"/>
</dbReference>
<feature type="domain" description="CCHC-type" evidence="4">
    <location>
        <begin position="6"/>
        <end position="21"/>
    </location>
</feature>
<reference evidence="5 6" key="1">
    <citation type="journal article" date="2018" name="Cell">
        <title>The Chara Genome: Secondary Complexity and Implications for Plant Terrestrialization.</title>
        <authorList>
            <person name="Nishiyama T."/>
            <person name="Sakayama H."/>
            <person name="Vries J.D."/>
            <person name="Buschmann H."/>
            <person name="Saint-Marcoux D."/>
            <person name="Ullrich K.K."/>
            <person name="Haas F.B."/>
            <person name="Vanderstraeten L."/>
            <person name="Becker D."/>
            <person name="Lang D."/>
            <person name="Vosolsobe S."/>
            <person name="Rombauts S."/>
            <person name="Wilhelmsson P.K.I."/>
            <person name="Janitza P."/>
            <person name="Kern R."/>
            <person name="Heyl A."/>
            <person name="Rumpler F."/>
            <person name="Villalobos L.I.A.C."/>
            <person name="Clay J.M."/>
            <person name="Skokan R."/>
            <person name="Toyoda A."/>
            <person name="Suzuki Y."/>
            <person name="Kagoshima H."/>
            <person name="Schijlen E."/>
            <person name="Tajeshwar N."/>
            <person name="Catarino B."/>
            <person name="Hetherington A.J."/>
            <person name="Saltykova A."/>
            <person name="Bonnot C."/>
            <person name="Breuninger H."/>
            <person name="Symeonidi A."/>
            <person name="Radhakrishnan G.V."/>
            <person name="Van Nieuwerburgh F."/>
            <person name="Deforce D."/>
            <person name="Chang C."/>
            <person name="Karol K.G."/>
            <person name="Hedrich R."/>
            <person name="Ulvskov P."/>
            <person name="Glockner G."/>
            <person name="Delwiche C.F."/>
            <person name="Petrasek J."/>
            <person name="Van de Peer Y."/>
            <person name="Friml J."/>
            <person name="Beilby M."/>
            <person name="Dolan L."/>
            <person name="Kohara Y."/>
            <person name="Sugano S."/>
            <person name="Fujiyama A."/>
            <person name="Delaux P.-M."/>
            <person name="Quint M."/>
            <person name="TheiBen G."/>
            <person name="Hagemann M."/>
            <person name="Harholt J."/>
            <person name="Dunand C."/>
            <person name="Zachgo S."/>
            <person name="Langdale J."/>
            <person name="Maumus F."/>
            <person name="Straeten D.V.D."/>
            <person name="Gould S.B."/>
            <person name="Rensing S.A."/>
        </authorList>
    </citation>
    <scope>NUCLEOTIDE SEQUENCE [LARGE SCALE GENOMIC DNA]</scope>
    <source>
        <strain evidence="5 6">S276</strain>
    </source>
</reference>
<dbReference type="InterPro" id="IPR001878">
    <property type="entry name" value="Znf_CCHC"/>
</dbReference>
<feature type="compositionally biased region" description="Basic and acidic residues" evidence="3">
    <location>
        <begin position="482"/>
        <end position="517"/>
    </location>
</feature>
<keyword evidence="6" id="KW-1185">Reference proteome</keyword>
<dbReference type="PROSITE" id="PS50158">
    <property type="entry name" value="ZF_CCHC"/>
    <property type="match status" value="1"/>
</dbReference>
<keyword evidence="2" id="KW-0175">Coiled coil</keyword>
<feature type="region of interest" description="Disordered" evidence="3">
    <location>
        <begin position="30"/>
        <end position="52"/>
    </location>
</feature>
<feature type="region of interest" description="Disordered" evidence="3">
    <location>
        <begin position="482"/>
        <end position="523"/>
    </location>
</feature>
<evidence type="ECO:0000259" key="4">
    <source>
        <dbReference type="PROSITE" id="PS50158"/>
    </source>
</evidence>
<comment type="caution">
    <text evidence="5">The sequence shown here is derived from an EMBL/GenBank/DDBJ whole genome shotgun (WGS) entry which is preliminary data.</text>
</comment>